<dbReference type="InterPro" id="IPR009051">
    <property type="entry name" value="Helical_ferredxn"/>
</dbReference>
<evidence type="ECO:0000256" key="1">
    <source>
        <dbReference type="ARBA" id="ARBA00022485"/>
    </source>
</evidence>
<keyword evidence="5" id="KW-0411">Iron-sulfur</keyword>
<dbReference type="InterPro" id="IPR036197">
    <property type="entry name" value="NarG-like_sf"/>
</dbReference>
<dbReference type="InterPro" id="IPR051460">
    <property type="entry name" value="HdrC_iron-sulfur_subunit"/>
</dbReference>
<dbReference type="RefSeq" id="WP_066513527.1">
    <property type="nucleotide sequence ID" value="NZ_LNCU01000107.1"/>
</dbReference>
<dbReference type="Pfam" id="PF13187">
    <property type="entry name" value="Fer4_9"/>
    <property type="match status" value="1"/>
</dbReference>
<sequence>MEYSIVPAREIFRHFSVLSIGIFYLTALISVGIFAYGVWLRVAKYRGGRAVAQHGLTWARVRETALVVLSHSKLRKRNALAGWAHVLIFFGFLTLLAGTITIWIDHDVLGLFGIHFWKGVFYLWFSATLDLMGLALLVGLAIMAARRWSTQPQFDYSRADRKAGTYSRLGYVRDDTIFLAILFLIGATGFVTEALRILADRPDFEVWSFVGWQLANGLSAVGLSRADANQLHFYCWWLHAILVFTFIAYIPYSKAIHILVDSANLLVRDPVAGKRLPAISEDVAGLGYQRLEDLTWKDRLNLDACTKCGRCHVACPARAGGWQLSPRDVILDLREQAEAKLGGGSLLHETSLAHDGSAGGGLIKPEVLWACTTCMACMEACPVGIEHVPLIVQMRRNLVEQGVMEPNLQKTLEKIGSSGNSFGEAAQNRAKWTQALPFRIKDARKEPVEYLWFVGDYASFDPGLQEITRSVARILHRTGVDFGILYEAEQNSGNDVRRVGEEGLFQMLIENNLAALGQARFKEIITTDPHTYNTLKFEYPEFGGEYRVRHYTELLAELIESGRIPISHPLDAIATYHDPCNLSRYTEVTDAPRAIMQAIGIKLIEMPRNRSNSFCCGAGGGRIWMASPGSEERPSHQRMREALELPDVKYFVVACPKDVVMFREAAAAVQGAGHIQVKEMIELVEMAISETVPALS</sequence>
<feature type="transmembrane region" description="Helical" evidence="6">
    <location>
        <begin position="177"/>
        <end position="198"/>
    </location>
</feature>
<dbReference type="InterPro" id="IPR017896">
    <property type="entry name" value="4Fe4S_Fe-S-bd"/>
</dbReference>
<keyword evidence="3" id="KW-0560">Oxidoreductase</keyword>
<dbReference type="Gene3D" id="1.20.950.20">
    <property type="entry name" value="Transmembrane di-heme cytochromes, Chain C"/>
    <property type="match status" value="1"/>
</dbReference>
<protein>
    <recommendedName>
        <fullName evidence="7">4Fe-4S ferredoxin-type domain-containing protein</fullName>
    </recommendedName>
</protein>
<evidence type="ECO:0000256" key="6">
    <source>
        <dbReference type="SAM" id="Phobius"/>
    </source>
</evidence>
<dbReference type="GO" id="GO:0005886">
    <property type="term" value="C:plasma membrane"/>
    <property type="evidence" value="ECO:0007669"/>
    <property type="project" value="TreeGrafter"/>
</dbReference>
<dbReference type="PROSITE" id="PS00198">
    <property type="entry name" value="4FE4S_FER_1"/>
    <property type="match status" value="2"/>
</dbReference>
<comment type="caution">
    <text evidence="8">The sequence shown here is derived from an EMBL/GenBank/DDBJ whole genome shotgun (WGS) entry which is preliminary data.</text>
</comment>
<evidence type="ECO:0000313" key="9">
    <source>
        <dbReference type="Proteomes" id="UP000057737"/>
    </source>
</evidence>
<dbReference type="PANTHER" id="PTHR43255">
    <property type="entry name" value="IRON-SULFUR-BINDING OXIDOREDUCTASE FADF-RELATED-RELATED"/>
    <property type="match status" value="1"/>
</dbReference>
<feature type="transmembrane region" description="Helical" evidence="6">
    <location>
        <begin position="231"/>
        <end position="252"/>
    </location>
</feature>
<dbReference type="Gene3D" id="1.10.1060.10">
    <property type="entry name" value="Alpha-helical ferredoxin"/>
    <property type="match status" value="1"/>
</dbReference>
<evidence type="ECO:0000256" key="3">
    <source>
        <dbReference type="ARBA" id="ARBA00023002"/>
    </source>
</evidence>
<feature type="transmembrane region" description="Helical" evidence="6">
    <location>
        <begin position="80"/>
        <end position="104"/>
    </location>
</feature>
<accession>A0A120FJ37</accession>
<dbReference type="PANTHER" id="PTHR43255:SF1">
    <property type="entry name" value="IRON-SULFUR-BINDING OXIDOREDUCTASE FADF-RELATED"/>
    <property type="match status" value="1"/>
</dbReference>
<name>A0A120FJ37_9BRAD</name>
<feature type="domain" description="4Fe-4S ferredoxin-type" evidence="7">
    <location>
        <begin position="363"/>
        <end position="391"/>
    </location>
</feature>
<dbReference type="GO" id="GO:0051539">
    <property type="term" value="F:4 iron, 4 sulfur cluster binding"/>
    <property type="evidence" value="ECO:0007669"/>
    <property type="project" value="UniProtKB-KW"/>
</dbReference>
<reference evidence="8 9" key="1">
    <citation type="submission" date="2015-11" db="EMBL/GenBank/DDBJ databases">
        <title>Draft Genome Sequence of the Strain BR 10303 (Bradyrhizobium sp.) isolated from nodules of Centrolobium paraense.</title>
        <authorList>
            <person name="Zelli J.E."/>
            <person name="Simoes-Araujo J.L."/>
            <person name="Barauna A.C."/>
            <person name="Silva K."/>
        </authorList>
    </citation>
    <scope>NUCLEOTIDE SEQUENCE [LARGE SCALE GENOMIC DNA]</scope>
    <source>
        <strain evidence="8 9">BR 10303</strain>
    </source>
</reference>
<dbReference type="SUPFAM" id="SSF103501">
    <property type="entry name" value="Respiratory nitrate reductase 1 gamma chain"/>
    <property type="match status" value="1"/>
</dbReference>
<keyword evidence="9" id="KW-1185">Reference proteome</keyword>
<feature type="domain" description="4Fe-4S ferredoxin-type" evidence="7">
    <location>
        <begin position="296"/>
        <end position="327"/>
    </location>
</feature>
<dbReference type="InterPro" id="IPR017900">
    <property type="entry name" value="4Fe4S_Fe_S_CS"/>
</dbReference>
<dbReference type="OrthoDB" id="9794954at2"/>
<dbReference type="Proteomes" id="UP000057737">
    <property type="component" value="Unassembled WGS sequence"/>
</dbReference>
<keyword evidence="2" id="KW-0479">Metal-binding</keyword>
<dbReference type="EMBL" id="LNCU01000107">
    <property type="protein sequence ID" value="KWV48499.1"/>
    <property type="molecule type" value="Genomic_DNA"/>
</dbReference>
<keyword evidence="6" id="KW-0472">Membrane</keyword>
<evidence type="ECO:0000256" key="5">
    <source>
        <dbReference type="ARBA" id="ARBA00023014"/>
    </source>
</evidence>
<dbReference type="Pfam" id="PF02754">
    <property type="entry name" value="CCG"/>
    <property type="match status" value="2"/>
</dbReference>
<feature type="transmembrane region" description="Helical" evidence="6">
    <location>
        <begin position="124"/>
        <end position="145"/>
    </location>
</feature>
<evidence type="ECO:0000313" key="8">
    <source>
        <dbReference type="EMBL" id="KWV48499.1"/>
    </source>
</evidence>
<dbReference type="AlphaFoldDB" id="A0A120FJ37"/>
<evidence type="ECO:0000259" key="7">
    <source>
        <dbReference type="PROSITE" id="PS51379"/>
    </source>
</evidence>
<keyword evidence="6" id="KW-1133">Transmembrane helix</keyword>
<dbReference type="GO" id="GO:0016491">
    <property type="term" value="F:oxidoreductase activity"/>
    <property type="evidence" value="ECO:0007669"/>
    <property type="project" value="UniProtKB-KW"/>
</dbReference>
<keyword evidence="6" id="KW-0812">Transmembrane</keyword>
<dbReference type="PROSITE" id="PS51379">
    <property type="entry name" value="4FE4S_FER_2"/>
    <property type="match status" value="2"/>
</dbReference>
<dbReference type="InterPro" id="IPR004017">
    <property type="entry name" value="Cys_rich_dom"/>
</dbReference>
<dbReference type="GO" id="GO:0046872">
    <property type="term" value="F:metal ion binding"/>
    <property type="evidence" value="ECO:0007669"/>
    <property type="project" value="UniProtKB-KW"/>
</dbReference>
<dbReference type="SUPFAM" id="SSF46548">
    <property type="entry name" value="alpha-helical ferredoxin"/>
    <property type="match status" value="1"/>
</dbReference>
<feature type="transmembrane region" description="Helical" evidence="6">
    <location>
        <begin position="15"/>
        <end position="39"/>
    </location>
</feature>
<evidence type="ECO:0000256" key="2">
    <source>
        <dbReference type="ARBA" id="ARBA00022723"/>
    </source>
</evidence>
<organism evidence="8 9">
    <name type="scientific">Bradyrhizobium macuxiense</name>
    <dbReference type="NCBI Taxonomy" id="1755647"/>
    <lineage>
        <taxon>Bacteria</taxon>
        <taxon>Pseudomonadati</taxon>
        <taxon>Pseudomonadota</taxon>
        <taxon>Alphaproteobacteria</taxon>
        <taxon>Hyphomicrobiales</taxon>
        <taxon>Nitrobacteraceae</taxon>
        <taxon>Bradyrhizobium</taxon>
    </lineage>
</organism>
<proteinExistence type="predicted"/>
<keyword evidence="1" id="KW-0004">4Fe-4S</keyword>
<gene>
    <name evidence="8" type="ORF">AS156_18690</name>
</gene>
<feature type="transmembrane region" description="Helical" evidence="6">
    <location>
        <begin position="204"/>
        <end position="224"/>
    </location>
</feature>
<evidence type="ECO:0000256" key="4">
    <source>
        <dbReference type="ARBA" id="ARBA00023004"/>
    </source>
</evidence>
<keyword evidence="4" id="KW-0408">Iron</keyword>